<organism evidence="2 3">
    <name type="scientific">Thermoactinomyces mirandus</name>
    <dbReference type="NCBI Taxonomy" id="2756294"/>
    <lineage>
        <taxon>Bacteria</taxon>
        <taxon>Bacillati</taxon>
        <taxon>Bacillota</taxon>
        <taxon>Bacilli</taxon>
        <taxon>Bacillales</taxon>
        <taxon>Thermoactinomycetaceae</taxon>
        <taxon>Thermoactinomyces</taxon>
    </lineage>
</organism>
<keyword evidence="3" id="KW-1185">Reference proteome</keyword>
<reference evidence="2 3" key="1">
    <citation type="submission" date="2020-07" db="EMBL/GenBank/DDBJ databases">
        <title>Thermoactinomyces phylogeny.</title>
        <authorList>
            <person name="Dunlap C."/>
        </authorList>
    </citation>
    <scope>NUCLEOTIDE SEQUENCE [LARGE SCALE GENOMIC DNA]</scope>
    <source>
        <strain evidence="2 3">AMNI-1</strain>
    </source>
</reference>
<accession>A0A7W1XS30</accession>
<keyword evidence="1" id="KW-0812">Transmembrane</keyword>
<keyword evidence="1" id="KW-0472">Membrane</keyword>
<dbReference type="Proteomes" id="UP000538292">
    <property type="component" value="Unassembled WGS sequence"/>
</dbReference>
<dbReference type="RefSeq" id="WP_181739640.1">
    <property type="nucleotide sequence ID" value="NZ_JACEOL010000027.1"/>
</dbReference>
<evidence type="ECO:0000313" key="3">
    <source>
        <dbReference type="Proteomes" id="UP000538292"/>
    </source>
</evidence>
<protein>
    <submittedName>
        <fullName evidence="2">Uncharacterized protein</fullName>
    </submittedName>
</protein>
<gene>
    <name evidence="2" type="ORF">H2C83_08090</name>
</gene>
<comment type="caution">
    <text evidence="2">The sequence shown here is derived from an EMBL/GenBank/DDBJ whole genome shotgun (WGS) entry which is preliminary data.</text>
</comment>
<feature type="transmembrane region" description="Helical" evidence="1">
    <location>
        <begin position="91"/>
        <end position="111"/>
    </location>
</feature>
<evidence type="ECO:0000256" key="1">
    <source>
        <dbReference type="SAM" id="Phobius"/>
    </source>
</evidence>
<sequence>MAAQLIAFVMVFVVFAYLHGVFEGIIPKLLAILKVKNTVRYLLPWLTRIFRLFRPVVQILQPPPGYGCRNWMLIHAGKIISRLAMRCTSIFYGRAGTALWMESLTICWIMLTVQQEK</sequence>
<feature type="transmembrane region" description="Helical" evidence="1">
    <location>
        <begin position="6"/>
        <end position="26"/>
    </location>
</feature>
<proteinExistence type="predicted"/>
<dbReference type="EMBL" id="JACEOL010000027">
    <property type="protein sequence ID" value="MBA4602277.1"/>
    <property type="molecule type" value="Genomic_DNA"/>
</dbReference>
<evidence type="ECO:0000313" key="2">
    <source>
        <dbReference type="EMBL" id="MBA4602277.1"/>
    </source>
</evidence>
<name>A0A7W1XS30_9BACL</name>
<dbReference type="AlphaFoldDB" id="A0A7W1XS30"/>
<keyword evidence="1" id="KW-1133">Transmembrane helix</keyword>